<reference evidence="1" key="1">
    <citation type="submission" date="2020-06" db="EMBL/GenBank/DDBJ databases">
        <title>Unique genomic features of the anaerobic methanotrophic archaea.</title>
        <authorList>
            <person name="Chadwick G.L."/>
            <person name="Skennerton C.T."/>
            <person name="Laso-Perez R."/>
            <person name="Leu A.O."/>
            <person name="Speth D.R."/>
            <person name="Yu H."/>
            <person name="Morgan-Lang C."/>
            <person name="Hatzenpichler R."/>
            <person name="Goudeau D."/>
            <person name="Malmstrom R."/>
            <person name="Brazelton W.J."/>
            <person name="Woyke T."/>
            <person name="Hallam S.J."/>
            <person name="Tyson G.W."/>
            <person name="Wegener G."/>
            <person name="Boetius A."/>
            <person name="Orphan V."/>
        </authorList>
    </citation>
    <scope>NUCLEOTIDE SEQUENCE</scope>
</reference>
<accession>A0A7G9YUE8</accession>
<evidence type="ECO:0000313" key="1">
    <source>
        <dbReference type="EMBL" id="QNO51632.1"/>
    </source>
</evidence>
<proteinExistence type="predicted"/>
<organism evidence="1">
    <name type="scientific">Candidatus Methanophagaceae archaeon ANME-1 ERB6</name>
    <dbReference type="NCBI Taxonomy" id="2759912"/>
    <lineage>
        <taxon>Archaea</taxon>
        <taxon>Methanobacteriati</taxon>
        <taxon>Methanobacteriota</taxon>
        <taxon>Stenosarchaea group</taxon>
        <taxon>Methanomicrobia</taxon>
        <taxon>Candidatus Methanophagales</taxon>
        <taxon>Candidatus Methanophagaceae</taxon>
    </lineage>
</organism>
<name>A0A7G9YUE8_9EURY</name>
<dbReference type="EMBL" id="MT631474">
    <property type="protein sequence ID" value="QNO51632.1"/>
    <property type="molecule type" value="Genomic_DNA"/>
</dbReference>
<evidence type="ECO:0008006" key="2">
    <source>
        <dbReference type="Google" id="ProtNLM"/>
    </source>
</evidence>
<dbReference type="AlphaFoldDB" id="A0A7G9YUE8"/>
<sequence>MPYALSILKVEDYARWKSGFDRDDGVALRKAGDMKSYQLFQTGDDPNKIVLLTEFDNLDVARKFIQSEELQEASQQSGVVSMLETYYLEEVEKKSV</sequence>
<gene>
    <name evidence="1" type="ORF">JFJFMGFI_00031</name>
</gene>
<dbReference type="Gene3D" id="3.30.70.100">
    <property type="match status" value="1"/>
</dbReference>
<protein>
    <recommendedName>
        <fullName evidence="2">ABM domain-containing protein</fullName>
    </recommendedName>
</protein>